<feature type="compositionally biased region" description="Low complexity" evidence="1">
    <location>
        <begin position="221"/>
        <end position="231"/>
    </location>
</feature>
<dbReference type="FunFam" id="1.10.8.270:FF:000034">
    <property type="entry name" value="TBC (Tre-2/Bub2/Cdc16) domain family"/>
    <property type="match status" value="1"/>
</dbReference>
<dbReference type="PROSITE" id="PS50086">
    <property type="entry name" value="TBC_RABGAP"/>
    <property type="match status" value="1"/>
</dbReference>
<feature type="compositionally biased region" description="Acidic residues" evidence="1">
    <location>
        <begin position="186"/>
        <end position="200"/>
    </location>
</feature>
<protein>
    <submittedName>
        <fullName evidence="3">Related to Rab6 GTPase activating protein, GAPCenA</fullName>
    </submittedName>
</protein>
<dbReference type="PANTHER" id="PTHR47219">
    <property type="entry name" value="RAB GTPASE-ACTIVATING PROTEIN 1-LIKE"/>
    <property type="match status" value="1"/>
</dbReference>
<dbReference type="EMBL" id="ONZQ02000001">
    <property type="protein sequence ID" value="SPN96567.1"/>
    <property type="molecule type" value="Genomic_DNA"/>
</dbReference>
<evidence type="ECO:0000313" key="4">
    <source>
        <dbReference type="Proteomes" id="UP001187682"/>
    </source>
</evidence>
<sequence>MTTSISSSHQSHLDDSGSVLSDVSNFEEISLDDVTTTSAATTSAARRPNVRDANLRLAIPKPHAPLYPSSDSGQASVRSVSSSRTLTRSRADVPQKFLPQREPPSPRGGAPNGRGVSPTGLSEPPRSPGAYRRPPMRTSTSSLYPGSLRSTSPSLLGPKDPNQILRPRRKSWQSTRDRKTVLELESQYDNDDDDDDDDIPDGLILDNVPISPRPTRDRPTSQPQSPLLLPQNVVKGGRSVGNGTPPVAAAQGNLRSPAWKSDTAISDSPGPGSEFPTPLQAKGRAKSWNIAMAGLSPEMKALTEKLEEHDDGLEERLRAGHDRRPATWDASSQAFDPVHWEPQLRKHSQLPELPPLRRTNVMIDPLPISKEKEAVLSRTRPSWLPPKDPAEERRHLKQYQKMMALSVDAERKKEMAKNAVTSRRDDKADSLMRIWEEDILPRWQDAIREPRTRELWWKGIAPRSRGMVWSKAIGNELGLSELSYTAALKRSREARERIKDGKGDAEDARRAGWFEAIKKDVSERTWPDLRIFQEGGPLHESLVDVLSAYAMYRGDIGYVPGCNTIAALLLLNLPNATDSFIALSNVLNRPIPLSFHAGDPGAKTSAYNLVLQTLKEKSAPLHDHLAGAELAADPDEYLSEVFAGLFTGSLAVDEAARLWDVYVFEGDTVLVRAAVALLVEEEGAILACKGAGQVGAVLAGAEGCKRKKRAVGEVGAEDRWMKGVREAGKAS</sequence>
<name>A0AAE8MQ61_9PEZI</name>
<dbReference type="GO" id="GO:0031267">
    <property type="term" value="F:small GTPase binding"/>
    <property type="evidence" value="ECO:0007669"/>
    <property type="project" value="TreeGrafter"/>
</dbReference>
<comment type="caution">
    <text evidence="3">The sequence shown here is derived from an EMBL/GenBank/DDBJ whole genome shotgun (WGS) entry which is preliminary data.</text>
</comment>
<dbReference type="Gene3D" id="1.10.10.750">
    <property type="entry name" value="Ypt/Rab-GAP domain of gyp1p, domain 1"/>
    <property type="match status" value="1"/>
</dbReference>
<organism evidence="3 4">
    <name type="scientific">Cephalotrichum gorgonifer</name>
    <dbReference type="NCBI Taxonomy" id="2041049"/>
    <lineage>
        <taxon>Eukaryota</taxon>
        <taxon>Fungi</taxon>
        <taxon>Dikarya</taxon>
        <taxon>Ascomycota</taxon>
        <taxon>Pezizomycotina</taxon>
        <taxon>Sordariomycetes</taxon>
        <taxon>Hypocreomycetidae</taxon>
        <taxon>Microascales</taxon>
        <taxon>Microascaceae</taxon>
        <taxon>Cephalotrichum</taxon>
    </lineage>
</organism>
<dbReference type="SMART" id="SM00164">
    <property type="entry name" value="TBC"/>
    <property type="match status" value="1"/>
</dbReference>
<dbReference type="Proteomes" id="UP001187682">
    <property type="component" value="Unassembled WGS sequence"/>
</dbReference>
<reference evidence="3" key="1">
    <citation type="submission" date="2018-03" db="EMBL/GenBank/DDBJ databases">
        <authorList>
            <person name="Guldener U."/>
        </authorList>
    </citation>
    <scope>NUCLEOTIDE SEQUENCE</scope>
</reference>
<dbReference type="FunFam" id="1.10.10.750:FF:000013">
    <property type="entry name" value="Similar to TBC domain protein"/>
    <property type="match status" value="1"/>
</dbReference>
<dbReference type="InterPro" id="IPR035969">
    <property type="entry name" value="Rab-GAP_TBC_sf"/>
</dbReference>
<evidence type="ECO:0000313" key="3">
    <source>
        <dbReference type="EMBL" id="SPN96567.1"/>
    </source>
</evidence>
<feature type="domain" description="Rab-GAP TBC" evidence="2">
    <location>
        <begin position="459"/>
        <end position="666"/>
    </location>
</feature>
<dbReference type="Pfam" id="PF22874">
    <property type="entry name" value="SBE2_M"/>
    <property type="match status" value="1"/>
</dbReference>
<dbReference type="PANTHER" id="PTHR47219:SF15">
    <property type="entry name" value="TBC1 DOMAIN FAMILY MEMBER 12 ISOFORM X1"/>
    <property type="match status" value="1"/>
</dbReference>
<feature type="region of interest" description="Disordered" evidence="1">
    <location>
        <begin position="28"/>
        <end position="281"/>
    </location>
</feature>
<gene>
    <name evidence="3" type="ORF">DNG_00090</name>
</gene>
<dbReference type="InterPro" id="IPR000195">
    <property type="entry name" value="Rab-GAP-TBC_dom"/>
</dbReference>
<dbReference type="InterPro" id="IPR050302">
    <property type="entry name" value="Rab_GAP_TBC_domain"/>
</dbReference>
<accession>A0AAE8MQ61</accession>
<proteinExistence type="predicted"/>
<dbReference type="Gene3D" id="1.10.472.80">
    <property type="entry name" value="Ypt/Rab-GAP domain of gyp1p, domain 3"/>
    <property type="match status" value="1"/>
</dbReference>
<dbReference type="AlphaFoldDB" id="A0AAE8MQ61"/>
<dbReference type="GO" id="GO:0005096">
    <property type="term" value="F:GTPase activator activity"/>
    <property type="evidence" value="ECO:0007669"/>
    <property type="project" value="TreeGrafter"/>
</dbReference>
<keyword evidence="4" id="KW-1185">Reference proteome</keyword>
<evidence type="ECO:0000259" key="2">
    <source>
        <dbReference type="PROSITE" id="PS50086"/>
    </source>
</evidence>
<feature type="compositionally biased region" description="Low complexity" evidence="1">
    <location>
        <begin position="35"/>
        <end position="45"/>
    </location>
</feature>
<feature type="compositionally biased region" description="Low complexity" evidence="1">
    <location>
        <begin position="69"/>
        <end position="88"/>
    </location>
</feature>
<dbReference type="Gene3D" id="1.10.8.270">
    <property type="entry name" value="putative rabgap domain of human tbc1 domain family member 14 like domains"/>
    <property type="match status" value="1"/>
</dbReference>
<evidence type="ECO:0000256" key="1">
    <source>
        <dbReference type="SAM" id="MobiDB-lite"/>
    </source>
</evidence>
<feature type="compositionally biased region" description="Polar residues" evidence="1">
    <location>
        <begin position="137"/>
        <end position="154"/>
    </location>
</feature>
<dbReference type="InterPro" id="IPR053949">
    <property type="entry name" value="SBE2/SBE22_M"/>
</dbReference>
<dbReference type="Pfam" id="PF00566">
    <property type="entry name" value="RabGAP-TBC"/>
    <property type="match status" value="1"/>
</dbReference>
<dbReference type="SUPFAM" id="SSF47923">
    <property type="entry name" value="Ypt/Rab-GAP domain of gyp1p"/>
    <property type="match status" value="2"/>
</dbReference>